<dbReference type="Proteomes" id="UP001552594">
    <property type="component" value="Unassembled WGS sequence"/>
</dbReference>
<dbReference type="SUPFAM" id="SSF160719">
    <property type="entry name" value="gpW/gp25-like"/>
    <property type="match status" value="1"/>
</dbReference>
<reference evidence="2 3" key="1">
    <citation type="submission" date="2024-06" db="EMBL/GenBank/DDBJ databases">
        <title>The Natural Products Discovery Center: Release of the First 8490 Sequenced Strains for Exploring Actinobacteria Biosynthetic Diversity.</title>
        <authorList>
            <person name="Kalkreuter E."/>
            <person name="Kautsar S.A."/>
            <person name="Yang D."/>
            <person name="Bader C.D."/>
            <person name="Teijaro C.N."/>
            <person name="Fluegel L."/>
            <person name="Davis C.M."/>
            <person name="Simpson J.R."/>
            <person name="Lauterbach L."/>
            <person name="Steele A.D."/>
            <person name="Gui C."/>
            <person name="Meng S."/>
            <person name="Li G."/>
            <person name="Viehrig K."/>
            <person name="Ye F."/>
            <person name="Su P."/>
            <person name="Kiefer A.F."/>
            <person name="Nichols A."/>
            <person name="Cepeda A.J."/>
            <person name="Yan W."/>
            <person name="Fan B."/>
            <person name="Jiang Y."/>
            <person name="Adhikari A."/>
            <person name="Zheng C.-J."/>
            <person name="Schuster L."/>
            <person name="Cowan T.M."/>
            <person name="Smanski M.J."/>
            <person name="Chevrette M.G."/>
            <person name="De Carvalho L.P.S."/>
            <person name="Shen B."/>
        </authorList>
    </citation>
    <scope>NUCLEOTIDE SEQUENCE [LARGE SCALE GENOMIC DNA]</scope>
    <source>
        <strain evidence="2 3">NPDC052347</strain>
    </source>
</reference>
<dbReference type="EMBL" id="JBFAUK010000015">
    <property type="protein sequence ID" value="MEV5508648.1"/>
    <property type="molecule type" value="Genomic_DNA"/>
</dbReference>
<evidence type="ECO:0000313" key="2">
    <source>
        <dbReference type="EMBL" id="MEV5508648.1"/>
    </source>
</evidence>
<dbReference type="Gene3D" id="3.10.450.40">
    <property type="match status" value="1"/>
</dbReference>
<dbReference type="Pfam" id="PF04965">
    <property type="entry name" value="GPW_gp25"/>
    <property type="match status" value="1"/>
</dbReference>
<dbReference type="InterPro" id="IPR007048">
    <property type="entry name" value="IraD/Gp25-like"/>
</dbReference>
<evidence type="ECO:0000313" key="3">
    <source>
        <dbReference type="Proteomes" id="UP001552594"/>
    </source>
</evidence>
<comment type="caution">
    <text evidence="2">The sequence shown here is derived from an EMBL/GenBank/DDBJ whole genome shotgun (WGS) entry which is preliminary data.</text>
</comment>
<keyword evidence="3" id="KW-1185">Reference proteome</keyword>
<proteinExistence type="predicted"/>
<sequence>MEKLIGAGWSYPGRRVRDTGGVELVRGVAEIEQAIRLILTTVPGERPMRPDFGCEAYALVFDPIDGATAGRVSYDVRTALERWEPRIEVIAVEAHTDTDAGEDGRLCVELTYRVRADGQTRTLVVPFYTVPRHDAPGR</sequence>
<evidence type="ECO:0000259" key="1">
    <source>
        <dbReference type="Pfam" id="PF04965"/>
    </source>
</evidence>
<gene>
    <name evidence="2" type="ORF">AB0L16_19645</name>
</gene>
<accession>A0ABV3K0H6</accession>
<dbReference type="RefSeq" id="WP_109279541.1">
    <property type="nucleotide sequence ID" value="NZ_JBFAUK010000015.1"/>
</dbReference>
<name>A0ABV3K0H6_STRON</name>
<protein>
    <submittedName>
        <fullName evidence="2">GPW/gp25 family protein</fullName>
    </submittedName>
</protein>
<feature type="domain" description="IraD/Gp25-like" evidence="1">
    <location>
        <begin position="27"/>
        <end position="118"/>
    </location>
</feature>
<organism evidence="2 3">
    <name type="scientific">Streptomyces orinoci</name>
    <name type="common">Streptoverticillium orinoci</name>
    <dbReference type="NCBI Taxonomy" id="67339"/>
    <lineage>
        <taxon>Bacteria</taxon>
        <taxon>Bacillati</taxon>
        <taxon>Actinomycetota</taxon>
        <taxon>Actinomycetes</taxon>
        <taxon>Kitasatosporales</taxon>
        <taxon>Streptomycetaceae</taxon>
        <taxon>Streptomyces</taxon>
    </lineage>
</organism>